<dbReference type="InterPro" id="IPR050194">
    <property type="entry name" value="Glycosyltransferase_grp1"/>
</dbReference>
<comment type="caution">
    <text evidence="3">The sequence shown here is derived from an EMBL/GenBank/DDBJ whole genome shotgun (WGS) entry which is preliminary data.</text>
</comment>
<dbReference type="InterPro" id="IPR001296">
    <property type="entry name" value="Glyco_trans_1"/>
</dbReference>
<dbReference type="PANTHER" id="PTHR45947:SF3">
    <property type="entry name" value="SULFOQUINOVOSYL TRANSFERASE SQD2"/>
    <property type="match status" value="1"/>
</dbReference>
<feature type="domain" description="Glycosyltransferase subfamily 4-like N-terminal" evidence="2">
    <location>
        <begin position="451"/>
        <end position="633"/>
    </location>
</feature>
<evidence type="ECO:0000313" key="3">
    <source>
        <dbReference type="EMBL" id="TET45178.1"/>
    </source>
</evidence>
<name>A0A523URL7_UNCT6</name>
<evidence type="ECO:0000259" key="1">
    <source>
        <dbReference type="Pfam" id="PF00534"/>
    </source>
</evidence>
<dbReference type="EMBL" id="SOJN01000093">
    <property type="protein sequence ID" value="TET45178.1"/>
    <property type="molecule type" value="Genomic_DNA"/>
</dbReference>
<sequence length="860" mass="96873">MVDKKPSSKIGYVLKMYPRFSETFIVNEILELERRGMDIHIFSLKRPKIGRFHTRVTQVRAEATYLTLRGSAPVLRVHRRLLLKFRGRYLRALLSALSRRKRSALTRFLQAGLLVDQLHQTGVAHLHAHFASTATRVAMFAHLISGIPYSFTAHAKDIFLNNLDSRLLKQKISLADFVVTVSHFNKSYLTGLCGEVVKQKVRVVYNGIDLTVFRPNHRAEREESHILGVGRLVEKKGFTYLVEACRILREWGVDFRCEIVGYGPERPLLKSLIERYGLGDAVSLKKAERHSELVQRLRKATVFALPCVVAEDGNKDALPTVLLESMAVGLPVISTDLTGIPEIIDDGKTGLVVPQNDALALADALKKLLSDAQLRARLAVEARKKVERQFEVSRNAGVVYELLLDSLRRRGQSSEPLKPTAAPSLTPEGKPGLRVIYVCADMGIPLLGSKGSSVHVREFVRALRERGNQVEIVVARLGEGDKLGYDIPVWELTPEEMALRVASTTRSMGDRENLPHEFYCLQMNSSLRRKLKGLLKRQKWDVIYERYSLWSFVGAQLAQNWGIPYLLEVNSPLPTEQEVYRGMDLSVLAHAIEKELFTAADGLFAVSEELRRYAIDRGASRQRTFVIPNGVDPRVFDPDIDGGYVREKLNIGKDDFVVGFVGSIKPWHGIDILVDAFRELSLTRLNWRLLIVGDGPLRDWTQKYLKKNCLEDRAVLAGKVPHHLVPTYIASMDVTVAPYPPMDDFYFSPLKIFEYAAMAKPIVASAQGQPSDVIENHETGLLYAPGDRKGLMDCLTLLSRNKELRLELGQRARKMVLERHSWDGKVKRVVEIASMLGERQSPQLYKILGHPAPPISPAQR</sequence>
<organism evidence="3 4">
    <name type="scientific">candidate division TA06 bacterium</name>
    <dbReference type="NCBI Taxonomy" id="2250710"/>
    <lineage>
        <taxon>Bacteria</taxon>
        <taxon>Bacteria division TA06</taxon>
    </lineage>
</organism>
<evidence type="ECO:0000259" key="2">
    <source>
        <dbReference type="Pfam" id="PF13439"/>
    </source>
</evidence>
<dbReference type="GO" id="GO:0016757">
    <property type="term" value="F:glycosyltransferase activity"/>
    <property type="evidence" value="ECO:0007669"/>
    <property type="project" value="InterPro"/>
</dbReference>
<dbReference type="PANTHER" id="PTHR45947">
    <property type="entry name" value="SULFOQUINOVOSYL TRANSFERASE SQD2"/>
    <property type="match status" value="1"/>
</dbReference>
<feature type="domain" description="Glycosyl transferase family 1" evidence="1">
    <location>
        <begin position="646"/>
        <end position="815"/>
    </location>
</feature>
<gene>
    <name evidence="3" type="ORF">E3J62_08220</name>
</gene>
<dbReference type="SUPFAM" id="SSF53756">
    <property type="entry name" value="UDP-Glycosyltransferase/glycogen phosphorylase"/>
    <property type="match status" value="2"/>
</dbReference>
<dbReference type="Proteomes" id="UP000315525">
    <property type="component" value="Unassembled WGS sequence"/>
</dbReference>
<feature type="domain" description="Glycosyltransferase subfamily 4-like N-terminal" evidence="2">
    <location>
        <begin position="22"/>
        <end position="211"/>
    </location>
</feature>
<reference evidence="3 4" key="1">
    <citation type="submission" date="2019-03" db="EMBL/GenBank/DDBJ databases">
        <title>Metabolic potential of uncultured bacteria and archaea associated with petroleum seepage in deep-sea sediments.</title>
        <authorList>
            <person name="Dong X."/>
            <person name="Hubert C."/>
        </authorList>
    </citation>
    <scope>NUCLEOTIDE SEQUENCE [LARGE SCALE GENOMIC DNA]</scope>
    <source>
        <strain evidence="3">E44_bin18</strain>
    </source>
</reference>
<dbReference type="InterPro" id="IPR028098">
    <property type="entry name" value="Glyco_trans_4-like_N"/>
</dbReference>
<evidence type="ECO:0000313" key="4">
    <source>
        <dbReference type="Proteomes" id="UP000315525"/>
    </source>
</evidence>
<feature type="domain" description="Glycosyl transferase family 1" evidence="1">
    <location>
        <begin position="214"/>
        <end position="384"/>
    </location>
</feature>
<keyword evidence="3" id="KW-0808">Transferase</keyword>
<dbReference type="Pfam" id="PF00534">
    <property type="entry name" value="Glycos_transf_1"/>
    <property type="match status" value="2"/>
</dbReference>
<dbReference type="CDD" id="cd03801">
    <property type="entry name" value="GT4_PimA-like"/>
    <property type="match status" value="1"/>
</dbReference>
<dbReference type="AlphaFoldDB" id="A0A523URL7"/>
<dbReference type="Gene3D" id="3.40.50.2000">
    <property type="entry name" value="Glycogen Phosphorylase B"/>
    <property type="match status" value="4"/>
</dbReference>
<protein>
    <submittedName>
        <fullName evidence="3">Glycosyltransferase</fullName>
    </submittedName>
</protein>
<proteinExistence type="predicted"/>
<accession>A0A523URL7</accession>
<dbReference type="Pfam" id="PF13439">
    <property type="entry name" value="Glyco_transf_4"/>
    <property type="match status" value="2"/>
</dbReference>